<dbReference type="EMBL" id="CM044701">
    <property type="protein sequence ID" value="KAI5681987.1"/>
    <property type="molecule type" value="Genomic_DNA"/>
</dbReference>
<organism evidence="1 2">
    <name type="scientific">Catharanthus roseus</name>
    <name type="common">Madagascar periwinkle</name>
    <name type="synonym">Vinca rosea</name>
    <dbReference type="NCBI Taxonomy" id="4058"/>
    <lineage>
        <taxon>Eukaryota</taxon>
        <taxon>Viridiplantae</taxon>
        <taxon>Streptophyta</taxon>
        <taxon>Embryophyta</taxon>
        <taxon>Tracheophyta</taxon>
        <taxon>Spermatophyta</taxon>
        <taxon>Magnoliopsida</taxon>
        <taxon>eudicotyledons</taxon>
        <taxon>Gunneridae</taxon>
        <taxon>Pentapetalae</taxon>
        <taxon>asterids</taxon>
        <taxon>lamiids</taxon>
        <taxon>Gentianales</taxon>
        <taxon>Apocynaceae</taxon>
        <taxon>Rauvolfioideae</taxon>
        <taxon>Vinceae</taxon>
        <taxon>Catharanthinae</taxon>
        <taxon>Catharanthus</taxon>
    </lineage>
</organism>
<comment type="caution">
    <text evidence="1">The sequence shown here is derived from an EMBL/GenBank/DDBJ whole genome shotgun (WGS) entry which is preliminary data.</text>
</comment>
<proteinExistence type="predicted"/>
<evidence type="ECO:0000313" key="2">
    <source>
        <dbReference type="Proteomes" id="UP001060085"/>
    </source>
</evidence>
<accession>A0ACC0CAV5</accession>
<name>A0ACC0CAV5_CATRO</name>
<keyword evidence="2" id="KW-1185">Reference proteome</keyword>
<gene>
    <name evidence="1" type="ORF">M9H77_03215</name>
</gene>
<reference evidence="2" key="1">
    <citation type="journal article" date="2023" name="Nat. Plants">
        <title>Single-cell RNA sequencing provides a high-resolution roadmap for understanding the multicellular compartmentation of specialized metabolism.</title>
        <authorList>
            <person name="Sun S."/>
            <person name="Shen X."/>
            <person name="Li Y."/>
            <person name="Li Y."/>
            <person name="Wang S."/>
            <person name="Li R."/>
            <person name="Zhang H."/>
            <person name="Shen G."/>
            <person name="Guo B."/>
            <person name="Wei J."/>
            <person name="Xu J."/>
            <person name="St-Pierre B."/>
            <person name="Chen S."/>
            <person name="Sun C."/>
        </authorList>
    </citation>
    <scope>NUCLEOTIDE SEQUENCE [LARGE SCALE GENOMIC DNA]</scope>
</reference>
<evidence type="ECO:0000313" key="1">
    <source>
        <dbReference type="EMBL" id="KAI5681987.1"/>
    </source>
</evidence>
<dbReference type="Proteomes" id="UP001060085">
    <property type="component" value="Linkage Group LG01"/>
</dbReference>
<protein>
    <submittedName>
        <fullName evidence="1">Uncharacterized protein</fullName>
    </submittedName>
</protein>
<sequence>MYSSMDTQRKTPMCTSPIFLQTLPLPIFSEEEGDLNQKIQSPMKVKNRLIPRAQRRKLKILEDNGMVAYLEETLKSRLEGFEGLIMSTNGHLPTESHQEGTSDPTRMNQNETLSVARDVEELKKGKSNAIMEQRVGVQNSHPFYEGGYQGRPQVRGGRRGGLGGRGYHRPQEFPRHEASHEDNLYEDYGDNPNIGQAYHGGYYGNQQEDKALDKIKWKGPSIKGENDLNVFLD</sequence>